<reference evidence="2" key="1">
    <citation type="journal article" date="2013" name="Proc. Natl. Acad. Sci. U.S.A.">
        <title>Genome structure and metabolic features in the red seaweed Chondrus crispus shed light on evolution of the Archaeplastida.</title>
        <authorList>
            <person name="Collen J."/>
            <person name="Porcel B."/>
            <person name="Carre W."/>
            <person name="Ball S.G."/>
            <person name="Chaparro C."/>
            <person name="Tonon T."/>
            <person name="Barbeyron T."/>
            <person name="Michel G."/>
            <person name="Noel B."/>
            <person name="Valentin K."/>
            <person name="Elias M."/>
            <person name="Artiguenave F."/>
            <person name="Arun A."/>
            <person name="Aury J.M."/>
            <person name="Barbosa-Neto J.F."/>
            <person name="Bothwell J.H."/>
            <person name="Bouget F.Y."/>
            <person name="Brillet L."/>
            <person name="Cabello-Hurtado F."/>
            <person name="Capella-Gutierrez S."/>
            <person name="Charrier B."/>
            <person name="Cladiere L."/>
            <person name="Cock J.M."/>
            <person name="Coelho S.M."/>
            <person name="Colleoni C."/>
            <person name="Czjzek M."/>
            <person name="Da Silva C."/>
            <person name="Delage L."/>
            <person name="Denoeud F."/>
            <person name="Deschamps P."/>
            <person name="Dittami S.M."/>
            <person name="Gabaldon T."/>
            <person name="Gachon C.M."/>
            <person name="Groisillier A."/>
            <person name="Herve C."/>
            <person name="Jabbari K."/>
            <person name="Katinka M."/>
            <person name="Kloareg B."/>
            <person name="Kowalczyk N."/>
            <person name="Labadie K."/>
            <person name="Leblanc C."/>
            <person name="Lopez P.J."/>
            <person name="McLachlan D.H."/>
            <person name="Meslet-Cladiere L."/>
            <person name="Moustafa A."/>
            <person name="Nehr Z."/>
            <person name="Nyvall Collen P."/>
            <person name="Panaud O."/>
            <person name="Partensky F."/>
            <person name="Poulain J."/>
            <person name="Rensing S.A."/>
            <person name="Rousvoal S."/>
            <person name="Samson G."/>
            <person name="Symeonidi A."/>
            <person name="Weissenbach J."/>
            <person name="Zambounis A."/>
            <person name="Wincker P."/>
            <person name="Boyen C."/>
        </authorList>
    </citation>
    <scope>NUCLEOTIDE SEQUENCE [LARGE SCALE GENOMIC DNA]</scope>
    <source>
        <strain evidence="2">cv. Stackhouse</strain>
    </source>
</reference>
<dbReference type="Gramene" id="CDF40257">
    <property type="protein sequence ID" value="CDF40257"/>
    <property type="gene ID" value="CHC_T00007092001"/>
</dbReference>
<accession>R7QP29</accession>
<sequence>MVPVGGEVRCDLCGEFGKGEHAELDREGGVLGGGSVRRAVGAASGEVSEGALVWEVELGGARWSLLDWESVQEVKS</sequence>
<name>R7QP29_CHOCR</name>
<dbReference type="RefSeq" id="XP_005710551.1">
    <property type="nucleotide sequence ID" value="XM_005710494.1"/>
</dbReference>
<protein>
    <submittedName>
        <fullName evidence="1">Uncharacterized protein</fullName>
    </submittedName>
</protein>
<gene>
    <name evidence="1" type="ORF">CHC_T00007092001</name>
</gene>
<dbReference type="Proteomes" id="UP000012073">
    <property type="component" value="Unassembled WGS sequence"/>
</dbReference>
<evidence type="ECO:0000313" key="2">
    <source>
        <dbReference type="Proteomes" id="UP000012073"/>
    </source>
</evidence>
<proteinExistence type="predicted"/>
<organism evidence="1 2">
    <name type="scientific">Chondrus crispus</name>
    <name type="common">Carrageen Irish moss</name>
    <name type="synonym">Polymorpha crispa</name>
    <dbReference type="NCBI Taxonomy" id="2769"/>
    <lineage>
        <taxon>Eukaryota</taxon>
        <taxon>Rhodophyta</taxon>
        <taxon>Florideophyceae</taxon>
        <taxon>Rhodymeniophycidae</taxon>
        <taxon>Gigartinales</taxon>
        <taxon>Gigartinaceae</taxon>
        <taxon>Chondrus</taxon>
    </lineage>
</organism>
<evidence type="ECO:0000313" key="1">
    <source>
        <dbReference type="EMBL" id="CDF40257.1"/>
    </source>
</evidence>
<keyword evidence="2" id="KW-1185">Reference proteome</keyword>
<dbReference type="KEGG" id="ccp:CHC_T00007092001"/>
<dbReference type="AlphaFoldDB" id="R7QP29"/>
<dbReference type="GeneID" id="17318246"/>
<dbReference type="EMBL" id="HG002147">
    <property type="protein sequence ID" value="CDF40257.1"/>
    <property type="molecule type" value="Genomic_DNA"/>
</dbReference>